<dbReference type="PANTHER" id="PTHR43650:SF1">
    <property type="entry name" value="PYROPHOSPHATE--FRUCTOSE 6-PHOSPHATE 1-PHOSPHOTRANSFERASE SUBUNIT BETA 2"/>
    <property type="match status" value="1"/>
</dbReference>
<dbReference type="GeneID" id="24921193"/>
<dbReference type="EMBL" id="FN668683">
    <property type="protein sequence ID" value="CBK24411.2"/>
    <property type="molecule type" value="Genomic_DNA"/>
</dbReference>
<dbReference type="Proteomes" id="UP000008312">
    <property type="component" value="Unassembled WGS sequence"/>
</dbReference>
<dbReference type="GO" id="GO:0009749">
    <property type="term" value="P:response to glucose"/>
    <property type="evidence" value="ECO:0007669"/>
    <property type="project" value="TreeGrafter"/>
</dbReference>
<evidence type="ECO:0000313" key="4">
    <source>
        <dbReference type="Proteomes" id="UP000008312"/>
    </source>
</evidence>
<evidence type="ECO:0000313" key="3">
    <source>
        <dbReference type="EMBL" id="CBK24411.2"/>
    </source>
</evidence>
<evidence type="ECO:0000256" key="1">
    <source>
        <dbReference type="ARBA" id="ARBA00022490"/>
    </source>
</evidence>
<dbReference type="OrthoDB" id="537915at2759"/>
<dbReference type="Gene3D" id="3.40.50.450">
    <property type="match status" value="1"/>
</dbReference>
<dbReference type="SUPFAM" id="SSF53784">
    <property type="entry name" value="Phosphofructokinase"/>
    <property type="match status" value="1"/>
</dbReference>
<keyword evidence="4" id="KW-1185">Reference proteome</keyword>
<dbReference type="AlphaFoldDB" id="D8M8M2"/>
<keyword evidence="1" id="KW-0963">Cytoplasm</keyword>
<dbReference type="PANTHER" id="PTHR43650">
    <property type="entry name" value="PYROPHOSPHATE--FRUCTOSE 6-PHOSPHATE 1-PHOSPHOTRANSFERASE"/>
    <property type="match status" value="1"/>
</dbReference>
<reference evidence="3" key="1">
    <citation type="submission" date="2010-02" db="EMBL/GenBank/DDBJ databases">
        <title>Sequencing and annotation of the Blastocystis hominis genome.</title>
        <authorList>
            <person name="Wincker P."/>
        </authorList>
    </citation>
    <scope>NUCLEOTIDE SEQUENCE</scope>
    <source>
        <strain evidence="3">Singapore isolate B</strain>
    </source>
</reference>
<accession>D8M8M2</accession>
<dbReference type="InParanoid" id="D8M8M2"/>
<name>D8M8M2_BLAHO</name>
<keyword evidence="2" id="KW-0324">Glycolysis</keyword>
<dbReference type="GO" id="GO:0003872">
    <property type="term" value="F:6-phosphofructokinase activity"/>
    <property type="evidence" value="ECO:0007669"/>
    <property type="project" value="InterPro"/>
</dbReference>
<gene>
    <name evidence="3" type="ORF">GSBLH_T00004151001</name>
</gene>
<evidence type="ECO:0000256" key="2">
    <source>
        <dbReference type="ARBA" id="ARBA00023152"/>
    </source>
</evidence>
<sequence length="203" mass="22664">MHAISTEVMIGDLVKKELQRHKEEGSYNGHLFGYWTHFLGYQARTSFPSLFDCDYAYALGRKAAAFIQNNLTGYMIPYAGPLLDFCTVEAKQGVYRPSIPESNVNMNDAPFLKFVAHRDSWTVKDETCNPGSVQFGGAGSWNTTLSLQIEKHDYLKRIQLLRDELKAVEKICLPGCDALLVDSAIAGVEGVIELLEIGIKKKI</sequence>
<proteinExistence type="predicted"/>
<organism evidence="3">
    <name type="scientific">Blastocystis hominis</name>
    <dbReference type="NCBI Taxonomy" id="12968"/>
    <lineage>
        <taxon>Eukaryota</taxon>
        <taxon>Sar</taxon>
        <taxon>Stramenopiles</taxon>
        <taxon>Bigyra</taxon>
        <taxon>Opalozoa</taxon>
        <taxon>Opalinata</taxon>
        <taxon>Blastocystidae</taxon>
        <taxon>Blastocystis</taxon>
    </lineage>
</organism>
<dbReference type="RefSeq" id="XP_012898459.1">
    <property type="nucleotide sequence ID" value="XM_013043005.1"/>
</dbReference>
<dbReference type="GO" id="GO:0005829">
    <property type="term" value="C:cytosol"/>
    <property type="evidence" value="ECO:0007669"/>
    <property type="project" value="TreeGrafter"/>
</dbReference>
<dbReference type="InterPro" id="IPR035966">
    <property type="entry name" value="PKF_sf"/>
</dbReference>
<protein>
    <submittedName>
        <fullName evidence="3">Uncharacterized protein</fullName>
    </submittedName>
</protein>